<dbReference type="InterPro" id="IPR020818">
    <property type="entry name" value="Chaperonin_GroES"/>
</dbReference>
<keyword evidence="1" id="KW-0143">Chaperone</keyword>
<dbReference type="Pfam" id="PF00166">
    <property type="entry name" value="Cpn10"/>
    <property type="match status" value="1"/>
</dbReference>
<evidence type="ECO:0000313" key="2">
    <source>
        <dbReference type="EMBL" id="QJI01202.1"/>
    </source>
</evidence>
<gene>
    <name evidence="2" type="ORF">TM448B02357_0007</name>
</gene>
<reference evidence="2" key="1">
    <citation type="submission" date="2020-03" db="EMBL/GenBank/DDBJ databases">
        <title>The deep terrestrial virosphere.</title>
        <authorList>
            <person name="Holmfeldt K."/>
            <person name="Nilsson E."/>
            <person name="Simone D."/>
            <person name="Lopez-Fernandez M."/>
            <person name="Wu X."/>
            <person name="de Brujin I."/>
            <person name="Lundin D."/>
            <person name="Andersson A."/>
            <person name="Bertilsson S."/>
            <person name="Dopson M."/>
        </authorList>
    </citation>
    <scope>NUCLEOTIDE SEQUENCE</scope>
    <source>
        <strain evidence="2">TM448B02357</strain>
    </source>
</reference>
<dbReference type="InterPro" id="IPR011032">
    <property type="entry name" value="GroES-like_sf"/>
</dbReference>
<dbReference type="Gene3D" id="2.30.33.40">
    <property type="entry name" value="GroES chaperonin"/>
    <property type="match status" value="1"/>
</dbReference>
<dbReference type="AlphaFoldDB" id="A0A6M3XTM6"/>
<name>A0A6M3XTM6_9ZZZZ</name>
<protein>
    <submittedName>
        <fullName evidence="2">Putative chaperonin</fullName>
    </submittedName>
</protein>
<accession>A0A6M3XTM6</accession>
<proteinExistence type="predicted"/>
<dbReference type="EMBL" id="MT144905">
    <property type="protein sequence ID" value="QJI01202.1"/>
    <property type="molecule type" value="Genomic_DNA"/>
</dbReference>
<dbReference type="InterPro" id="IPR037124">
    <property type="entry name" value="Chaperonin_GroES_sf"/>
</dbReference>
<dbReference type="PRINTS" id="PR00297">
    <property type="entry name" value="CHAPERONIN10"/>
</dbReference>
<dbReference type="SUPFAM" id="SSF50129">
    <property type="entry name" value="GroES-like"/>
    <property type="match status" value="1"/>
</dbReference>
<dbReference type="SMART" id="SM00883">
    <property type="entry name" value="Cpn10"/>
    <property type="match status" value="1"/>
</dbReference>
<dbReference type="GO" id="GO:0044183">
    <property type="term" value="F:protein folding chaperone"/>
    <property type="evidence" value="ECO:0007669"/>
    <property type="project" value="InterPro"/>
</dbReference>
<dbReference type="CDD" id="cd00320">
    <property type="entry name" value="cpn10"/>
    <property type="match status" value="1"/>
</dbReference>
<organism evidence="2">
    <name type="scientific">viral metagenome</name>
    <dbReference type="NCBI Taxonomy" id="1070528"/>
    <lineage>
        <taxon>unclassified sequences</taxon>
        <taxon>metagenomes</taxon>
        <taxon>organismal metagenomes</taxon>
    </lineage>
</organism>
<evidence type="ECO:0000256" key="1">
    <source>
        <dbReference type="ARBA" id="ARBA00023186"/>
    </source>
</evidence>
<sequence>MKLTPMGTRLIAKQFDDDKVGSIIVPDMAKKVSLRATVVAIGEDCDWIKAGDTILFGRYARFDIPLRGEEWKDHFIMNEEDILCKIEGE</sequence>
<dbReference type="GO" id="GO:0005524">
    <property type="term" value="F:ATP binding"/>
    <property type="evidence" value="ECO:0007669"/>
    <property type="project" value="InterPro"/>
</dbReference>